<dbReference type="InterPro" id="IPR009057">
    <property type="entry name" value="Homeodomain-like_sf"/>
</dbReference>
<dbReference type="InterPro" id="IPR036271">
    <property type="entry name" value="Tet_transcr_reg_TetR-rel_C_sf"/>
</dbReference>
<accession>A0A943HIG8</accession>
<dbReference type="SUPFAM" id="SSF48498">
    <property type="entry name" value="Tetracyclin repressor-like, C-terminal domain"/>
    <property type="match status" value="1"/>
</dbReference>
<organism evidence="5 6">
    <name type="scientific">Subdoligranulum variabile</name>
    <dbReference type="NCBI Taxonomy" id="214851"/>
    <lineage>
        <taxon>Bacteria</taxon>
        <taxon>Bacillati</taxon>
        <taxon>Bacillota</taxon>
        <taxon>Clostridia</taxon>
        <taxon>Eubacteriales</taxon>
        <taxon>Oscillospiraceae</taxon>
        <taxon>Subdoligranulum</taxon>
    </lineage>
</organism>
<protein>
    <submittedName>
        <fullName evidence="5">TetR/AcrR family transcriptional regulator</fullName>
    </submittedName>
</protein>
<comment type="caution">
    <text evidence="5">The sequence shown here is derived from an EMBL/GenBank/DDBJ whole genome shotgun (WGS) entry which is preliminary data.</text>
</comment>
<dbReference type="Gene3D" id="1.10.10.60">
    <property type="entry name" value="Homeodomain-like"/>
    <property type="match status" value="1"/>
</dbReference>
<sequence length="189" mass="21444">MDEHNELCVKLRAAGMALFRREGLRFTMQQAAEAIHISKKTIYTVYPSKEALLLDMVDDAFVHIHARKQSIIDGPSTLTDKLRAVIIALPEEYTALDLQQMTLLDERYPAVAARVREHLENGWEPTLALLKQGMEQGVLRRVSLPILQRMISASIEDFLADRTLEQQGITYTQALDEMVAILWEGIAVR</sequence>
<keyword evidence="1" id="KW-0805">Transcription regulation</keyword>
<evidence type="ECO:0000313" key="5">
    <source>
        <dbReference type="EMBL" id="MBS5333064.1"/>
    </source>
</evidence>
<name>A0A943HIG8_9FIRM</name>
<reference evidence="5" key="1">
    <citation type="submission" date="2021-02" db="EMBL/GenBank/DDBJ databases">
        <title>Infant gut strain persistence is associated with maternal origin, phylogeny, and functional potential including surface adhesion and iron acquisition.</title>
        <authorList>
            <person name="Lou Y.C."/>
        </authorList>
    </citation>
    <scope>NUCLEOTIDE SEQUENCE</scope>
    <source>
        <strain evidence="5">L3_101_000M1_dasL3_101_000M1_concoct_87</strain>
    </source>
</reference>
<dbReference type="SUPFAM" id="SSF46689">
    <property type="entry name" value="Homeodomain-like"/>
    <property type="match status" value="1"/>
</dbReference>
<dbReference type="InterPro" id="IPR050109">
    <property type="entry name" value="HTH-type_TetR-like_transc_reg"/>
</dbReference>
<dbReference type="PANTHER" id="PTHR30055:SF234">
    <property type="entry name" value="HTH-TYPE TRANSCRIPTIONAL REGULATOR BETI"/>
    <property type="match status" value="1"/>
</dbReference>
<dbReference type="PANTHER" id="PTHR30055">
    <property type="entry name" value="HTH-TYPE TRANSCRIPTIONAL REGULATOR RUTR"/>
    <property type="match status" value="1"/>
</dbReference>
<keyword evidence="2" id="KW-0238">DNA-binding</keyword>
<dbReference type="AlphaFoldDB" id="A0A943HIG8"/>
<keyword evidence="3" id="KW-0804">Transcription</keyword>
<dbReference type="Gene3D" id="1.10.357.10">
    <property type="entry name" value="Tetracycline Repressor, domain 2"/>
    <property type="match status" value="1"/>
</dbReference>
<dbReference type="InterPro" id="IPR001647">
    <property type="entry name" value="HTH_TetR"/>
</dbReference>
<evidence type="ECO:0000256" key="1">
    <source>
        <dbReference type="ARBA" id="ARBA00023015"/>
    </source>
</evidence>
<feature type="domain" description="HTH tetR-type" evidence="4">
    <location>
        <begin position="13"/>
        <end position="55"/>
    </location>
</feature>
<evidence type="ECO:0000313" key="6">
    <source>
        <dbReference type="Proteomes" id="UP000759273"/>
    </source>
</evidence>
<dbReference type="GO" id="GO:0000976">
    <property type="term" value="F:transcription cis-regulatory region binding"/>
    <property type="evidence" value="ECO:0007669"/>
    <property type="project" value="TreeGrafter"/>
</dbReference>
<dbReference type="EMBL" id="JAGZGG010000029">
    <property type="protein sequence ID" value="MBS5333064.1"/>
    <property type="molecule type" value="Genomic_DNA"/>
</dbReference>
<evidence type="ECO:0000259" key="4">
    <source>
        <dbReference type="Pfam" id="PF00440"/>
    </source>
</evidence>
<evidence type="ECO:0000256" key="3">
    <source>
        <dbReference type="ARBA" id="ARBA00023163"/>
    </source>
</evidence>
<dbReference type="Pfam" id="PF00440">
    <property type="entry name" value="TetR_N"/>
    <property type="match status" value="1"/>
</dbReference>
<dbReference type="GO" id="GO:0003700">
    <property type="term" value="F:DNA-binding transcription factor activity"/>
    <property type="evidence" value="ECO:0007669"/>
    <property type="project" value="TreeGrafter"/>
</dbReference>
<evidence type="ECO:0000256" key="2">
    <source>
        <dbReference type="ARBA" id="ARBA00023125"/>
    </source>
</evidence>
<dbReference type="Proteomes" id="UP000759273">
    <property type="component" value="Unassembled WGS sequence"/>
</dbReference>
<gene>
    <name evidence="5" type="ORF">KHY36_11130</name>
</gene>
<proteinExistence type="predicted"/>